<name>A0ABN7A9S9_9HEMI</name>
<keyword evidence="10" id="KW-1185">Reference proteome</keyword>
<feature type="region of interest" description="Disordered" evidence="7">
    <location>
        <begin position="405"/>
        <end position="428"/>
    </location>
</feature>
<evidence type="ECO:0000256" key="2">
    <source>
        <dbReference type="ARBA" id="ARBA00023015"/>
    </source>
</evidence>
<accession>A0ABN7A9S9</accession>
<comment type="subcellular location">
    <subcellularLocation>
        <location evidence="1">Nucleus</location>
    </subcellularLocation>
</comment>
<evidence type="ECO:0000259" key="8">
    <source>
        <dbReference type="Pfam" id="PF03184"/>
    </source>
</evidence>
<feature type="region of interest" description="Disordered" evidence="7">
    <location>
        <begin position="1"/>
        <end position="33"/>
    </location>
</feature>
<evidence type="ECO:0000313" key="10">
    <source>
        <dbReference type="Proteomes" id="UP001307889"/>
    </source>
</evidence>
<keyword evidence="6" id="KW-0539">Nucleus</keyword>
<feature type="compositionally biased region" description="Basic and acidic residues" evidence="7">
    <location>
        <begin position="7"/>
        <end position="17"/>
    </location>
</feature>
<protein>
    <submittedName>
        <fullName evidence="9">HMG (High mobility group) box</fullName>
    </submittedName>
</protein>
<sequence length="649" mass="72607">MDQSSSMDEKTSTEDKSSQCASEKPAIPMPVKRKKAKLTISRVLDKRRKRVPAKARADDVAAKRAYRECDLDRALFRWYSRRTDGQGRPANVTIADLANRALVLAKRLGAGDSNLKRIDDDWVANWSDKFGVRDFAETEERPVKSEDLETILDEYNDDQIYTGLAFEFDWTSLPDRNATRKLPDERIWLLMAGNKSGRHRTRILITGKEWRPDSLKHVNMLSQPVVYAGGGVGRITPDLFSWWFHREFAPAALLLNESGAVLVMESADYLPSPHDCVTANGKVKLVLYNPSSSAPSQHRFDQNLLKSELKTRYAMLLLTNLTLEPRWLTVPHVLSSFSLKEAFPLLHKAWLNVRPETFSRCWTTSAVASTEEDRIMLLELQWISHDVGLDVTDEDVKLWAYSNCGETSADPESVKPEPREDRDGSEAIPTASEAVAHLNKALLWMESEPIEPTYLLVIRDIITIAKQAGKMGLASGHPGSGLPFFCHNGDPLSQPPPAHMGIPPYQLDPKGGLTRPPMYPFSASQYHYPMLSPEISQVAASWHTPSMYPISSGSAGFRSPYPSSLPIGGPNLSSDFYRFSPGGLMSAHSLSPHSHPAIVTPGPKQELQSNDHNHRHYYWLTGRLAQLIAAHPDGLQWKLFARLVARLSS</sequence>
<dbReference type="Pfam" id="PF03184">
    <property type="entry name" value="DDE_1"/>
    <property type="match status" value="1"/>
</dbReference>
<reference evidence="9 10" key="1">
    <citation type="submission" date="2023-09" db="EMBL/GenBank/DDBJ databases">
        <title>Nesidiocoris tenuis whole genome shotgun sequence.</title>
        <authorList>
            <person name="Shibata T."/>
            <person name="Shimoda M."/>
            <person name="Kobayashi T."/>
            <person name="Uehara T."/>
        </authorList>
    </citation>
    <scope>NUCLEOTIDE SEQUENCE [LARGE SCALE GENOMIC DNA]</scope>
    <source>
        <strain evidence="9 10">Japan</strain>
    </source>
</reference>
<keyword evidence="2" id="KW-0805">Transcription regulation</keyword>
<evidence type="ECO:0000256" key="7">
    <source>
        <dbReference type="SAM" id="MobiDB-lite"/>
    </source>
</evidence>
<evidence type="ECO:0000313" key="9">
    <source>
        <dbReference type="EMBL" id="BES87615.1"/>
    </source>
</evidence>
<dbReference type="InterPro" id="IPR004875">
    <property type="entry name" value="DDE_SF_endonuclease_dom"/>
</dbReference>
<evidence type="ECO:0000256" key="4">
    <source>
        <dbReference type="ARBA" id="ARBA00023159"/>
    </source>
</evidence>
<keyword evidence="3" id="KW-0238">DNA-binding</keyword>
<proteinExistence type="predicted"/>
<gene>
    <name evidence="9" type="ORF">NTJ_00421</name>
</gene>
<evidence type="ECO:0000256" key="3">
    <source>
        <dbReference type="ARBA" id="ARBA00023125"/>
    </source>
</evidence>
<dbReference type="EMBL" id="AP028909">
    <property type="protein sequence ID" value="BES87615.1"/>
    <property type="molecule type" value="Genomic_DNA"/>
</dbReference>
<dbReference type="PANTHER" id="PTHR10373:SF38">
    <property type="entry name" value="PROTEIN PANGOLIN, ISOFORM J"/>
    <property type="match status" value="1"/>
</dbReference>
<organism evidence="9 10">
    <name type="scientific">Nesidiocoris tenuis</name>
    <dbReference type="NCBI Taxonomy" id="355587"/>
    <lineage>
        <taxon>Eukaryota</taxon>
        <taxon>Metazoa</taxon>
        <taxon>Ecdysozoa</taxon>
        <taxon>Arthropoda</taxon>
        <taxon>Hexapoda</taxon>
        <taxon>Insecta</taxon>
        <taxon>Pterygota</taxon>
        <taxon>Neoptera</taxon>
        <taxon>Paraneoptera</taxon>
        <taxon>Hemiptera</taxon>
        <taxon>Heteroptera</taxon>
        <taxon>Panheteroptera</taxon>
        <taxon>Cimicomorpha</taxon>
        <taxon>Miridae</taxon>
        <taxon>Dicyphina</taxon>
        <taxon>Nesidiocoris</taxon>
    </lineage>
</organism>
<dbReference type="PANTHER" id="PTHR10373">
    <property type="entry name" value="TRANSCRIPTION FACTOR 7 FAMILY MEMBER"/>
    <property type="match status" value="1"/>
</dbReference>
<keyword evidence="5" id="KW-0804">Transcription</keyword>
<evidence type="ECO:0000256" key="5">
    <source>
        <dbReference type="ARBA" id="ARBA00023163"/>
    </source>
</evidence>
<dbReference type="InterPro" id="IPR024940">
    <property type="entry name" value="TCF/LEF"/>
</dbReference>
<evidence type="ECO:0000256" key="6">
    <source>
        <dbReference type="ARBA" id="ARBA00023242"/>
    </source>
</evidence>
<evidence type="ECO:0000256" key="1">
    <source>
        <dbReference type="ARBA" id="ARBA00004123"/>
    </source>
</evidence>
<dbReference type="Proteomes" id="UP001307889">
    <property type="component" value="Chromosome 1"/>
</dbReference>
<feature type="compositionally biased region" description="Basic and acidic residues" evidence="7">
    <location>
        <begin position="412"/>
        <end position="425"/>
    </location>
</feature>
<keyword evidence="4" id="KW-0010">Activator</keyword>
<feature type="domain" description="DDE-1" evidence="8">
    <location>
        <begin position="185"/>
        <end position="362"/>
    </location>
</feature>